<dbReference type="GO" id="GO:0016740">
    <property type="term" value="F:transferase activity"/>
    <property type="evidence" value="ECO:0007669"/>
    <property type="project" value="UniProtKB-KW"/>
</dbReference>
<evidence type="ECO:0000313" key="2">
    <source>
        <dbReference type="EMBL" id="AKE52865.1"/>
    </source>
</evidence>
<accession>A0A0F6TRZ8</accession>
<sequence>MVRAVEIKEALVTYQAIHHPMEKMFTVVLDQGHEAKVTYSQQGMVLHLDYSEVPEALRGKGYGGTMMEAVLHAIEQEGFKVVPECSYIKHYMDTHKDWAHLRAS</sequence>
<proteinExistence type="predicted"/>
<dbReference type="InterPro" id="IPR031165">
    <property type="entry name" value="GNAT_YJDJ"/>
</dbReference>
<protein>
    <submittedName>
        <fullName evidence="2">Acetyltransferase</fullName>
    </submittedName>
</protein>
<reference evidence="2 3" key="1">
    <citation type="submission" date="2015-02" db="EMBL/GenBank/DDBJ databases">
        <title>Complete genome sequence of Kangiella geojedonensis strain YCS-5T.</title>
        <authorList>
            <person name="Kim K.M."/>
        </authorList>
    </citation>
    <scope>NUCLEOTIDE SEQUENCE [LARGE SCALE GENOMIC DNA]</scope>
    <source>
        <strain evidence="2 3">YCS-5</strain>
    </source>
</reference>
<evidence type="ECO:0000259" key="1">
    <source>
        <dbReference type="PROSITE" id="PS51729"/>
    </source>
</evidence>
<dbReference type="Proteomes" id="UP000034071">
    <property type="component" value="Chromosome"/>
</dbReference>
<dbReference type="InterPro" id="IPR045057">
    <property type="entry name" value="Gcn5-rel_NAT"/>
</dbReference>
<dbReference type="PROSITE" id="PS51729">
    <property type="entry name" value="GNAT_YJDJ"/>
    <property type="match status" value="1"/>
</dbReference>
<dbReference type="PANTHER" id="PTHR31435:SF9">
    <property type="entry name" value="PROTEIN NATD1"/>
    <property type="match status" value="1"/>
</dbReference>
<dbReference type="PANTHER" id="PTHR31435">
    <property type="entry name" value="PROTEIN NATD1"/>
    <property type="match status" value="1"/>
</dbReference>
<dbReference type="Gene3D" id="3.40.630.30">
    <property type="match status" value="1"/>
</dbReference>
<gene>
    <name evidence="2" type="ORF">TQ33_1930</name>
</gene>
<evidence type="ECO:0000313" key="3">
    <source>
        <dbReference type="Proteomes" id="UP000034071"/>
    </source>
</evidence>
<dbReference type="InterPro" id="IPR016181">
    <property type="entry name" value="Acyl_CoA_acyltransferase"/>
</dbReference>
<feature type="domain" description="N-acetyltransferase" evidence="1">
    <location>
        <begin position="17"/>
        <end position="103"/>
    </location>
</feature>
<dbReference type="STRING" id="914150.TQ33_1930"/>
<name>A0A0F6TRZ8_9GAMM</name>
<dbReference type="Pfam" id="PF14542">
    <property type="entry name" value="Acetyltransf_CG"/>
    <property type="match status" value="1"/>
</dbReference>
<dbReference type="KEGG" id="kge:TQ33_1930"/>
<dbReference type="AlphaFoldDB" id="A0A0F6TRZ8"/>
<organism evidence="2 3">
    <name type="scientific">Kangiella geojedonensis</name>
    <dbReference type="NCBI Taxonomy" id="914150"/>
    <lineage>
        <taxon>Bacteria</taxon>
        <taxon>Pseudomonadati</taxon>
        <taxon>Pseudomonadota</taxon>
        <taxon>Gammaproteobacteria</taxon>
        <taxon>Kangiellales</taxon>
        <taxon>Kangiellaceae</taxon>
        <taxon>Kangiella</taxon>
    </lineage>
</organism>
<dbReference type="HOGENOM" id="CLU_132888_1_2_6"/>
<dbReference type="SUPFAM" id="SSF55729">
    <property type="entry name" value="Acyl-CoA N-acyltransferases (Nat)"/>
    <property type="match status" value="1"/>
</dbReference>
<dbReference type="EMBL" id="CP010975">
    <property type="protein sequence ID" value="AKE52865.1"/>
    <property type="molecule type" value="Genomic_DNA"/>
</dbReference>
<keyword evidence="2" id="KW-0808">Transferase</keyword>
<keyword evidence="3" id="KW-1185">Reference proteome</keyword>